<dbReference type="Proteomes" id="UP000612899">
    <property type="component" value="Unassembled WGS sequence"/>
</dbReference>
<keyword evidence="1" id="KW-0328">Glycosyltransferase</keyword>
<name>A0A8J3QD74_9ACTN</name>
<feature type="domain" description="Glycosyl transferase family 1" evidence="3">
    <location>
        <begin position="169"/>
        <end position="295"/>
    </location>
</feature>
<dbReference type="Pfam" id="PF13439">
    <property type="entry name" value="Glyco_transf_4"/>
    <property type="match status" value="1"/>
</dbReference>
<evidence type="ECO:0000256" key="2">
    <source>
        <dbReference type="ARBA" id="ARBA00022679"/>
    </source>
</evidence>
<evidence type="ECO:0000313" key="6">
    <source>
        <dbReference type="Proteomes" id="UP000612899"/>
    </source>
</evidence>
<accession>A0A8J3QD74</accession>
<evidence type="ECO:0000256" key="1">
    <source>
        <dbReference type="ARBA" id="ARBA00022676"/>
    </source>
</evidence>
<comment type="caution">
    <text evidence="5">The sequence shown here is derived from an EMBL/GenBank/DDBJ whole genome shotgun (WGS) entry which is preliminary data.</text>
</comment>
<dbReference type="PANTHER" id="PTHR12526:SF595">
    <property type="entry name" value="BLL5217 PROTEIN"/>
    <property type="match status" value="1"/>
</dbReference>
<gene>
    <name evidence="5" type="ORF">Rhe02_66170</name>
</gene>
<dbReference type="CDD" id="cd03802">
    <property type="entry name" value="GT4_AviGT4-like"/>
    <property type="match status" value="1"/>
</dbReference>
<proteinExistence type="predicted"/>
<dbReference type="InterPro" id="IPR001296">
    <property type="entry name" value="Glyco_trans_1"/>
</dbReference>
<dbReference type="Gene3D" id="3.40.50.2000">
    <property type="entry name" value="Glycogen Phosphorylase B"/>
    <property type="match status" value="2"/>
</dbReference>
<evidence type="ECO:0000259" key="4">
    <source>
        <dbReference type="Pfam" id="PF13439"/>
    </source>
</evidence>
<organism evidence="5 6">
    <name type="scientific">Rhizocola hellebori</name>
    <dbReference type="NCBI Taxonomy" id="1392758"/>
    <lineage>
        <taxon>Bacteria</taxon>
        <taxon>Bacillati</taxon>
        <taxon>Actinomycetota</taxon>
        <taxon>Actinomycetes</taxon>
        <taxon>Micromonosporales</taxon>
        <taxon>Micromonosporaceae</taxon>
        <taxon>Rhizocola</taxon>
    </lineage>
</organism>
<evidence type="ECO:0000259" key="3">
    <source>
        <dbReference type="Pfam" id="PF00534"/>
    </source>
</evidence>
<keyword evidence="2 5" id="KW-0808">Transferase</keyword>
<dbReference type="EMBL" id="BONY01000051">
    <property type="protein sequence ID" value="GIH08550.1"/>
    <property type="molecule type" value="Genomic_DNA"/>
</dbReference>
<evidence type="ECO:0000313" key="5">
    <source>
        <dbReference type="EMBL" id="GIH08550.1"/>
    </source>
</evidence>
<protein>
    <submittedName>
        <fullName evidence="5">Glycosyl transferase</fullName>
    </submittedName>
</protein>
<dbReference type="GO" id="GO:0016757">
    <property type="term" value="F:glycosyltransferase activity"/>
    <property type="evidence" value="ECO:0007669"/>
    <property type="project" value="UniProtKB-KW"/>
</dbReference>
<sequence>MPPYFDVPPSAYGGVEAVVADLADGLVDRGEDVTLIGAGKDGTKARLRTVWESIIPERLGEPYPEVMHAMLTRRAVEDLVAAREIDVVHDHTFSGPLNAAVFAQLGLPMVITVHGPLNTDLRRYYRALGTDVSLIAISDRQRSMAPELNWIGTVHNSLRPAAWPFASRKDDYALFLGRFHPDKGVHLAVQAAHEANMPLVLAGKCSEPLEKRYFAEQVEPLLGPNDKVVGIADATLKRKLLVNARCLLFPVQWEEPFGMVMIEAMVCGTPVVALRGGAVPEVVVDGVTGFIRERPEELPAAMHALDQIDPAACRHHVEQNFSAPTMAAGYAAAYRLALKHSKVMHATARHTTTKRRSLVTGR</sequence>
<feature type="domain" description="Glycosyltransferase subfamily 4-like N-terminal" evidence="4">
    <location>
        <begin position="12"/>
        <end position="126"/>
    </location>
</feature>
<reference evidence="5" key="1">
    <citation type="submission" date="2021-01" db="EMBL/GenBank/DDBJ databases">
        <title>Whole genome shotgun sequence of Rhizocola hellebori NBRC 109834.</title>
        <authorList>
            <person name="Komaki H."/>
            <person name="Tamura T."/>
        </authorList>
    </citation>
    <scope>NUCLEOTIDE SEQUENCE</scope>
    <source>
        <strain evidence="5">NBRC 109834</strain>
    </source>
</reference>
<keyword evidence="6" id="KW-1185">Reference proteome</keyword>
<dbReference type="PANTHER" id="PTHR12526">
    <property type="entry name" value="GLYCOSYLTRANSFERASE"/>
    <property type="match status" value="1"/>
</dbReference>
<dbReference type="Pfam" id="PF00534">
    <property type="entry name" value="Glycos_transf_1"/>
    <property type="match status" value="1"/>
</dbReference>
<dbReference type="SUPFAM" id="SSF53756">
    <property type="entry name" value="UDP-Glycosyltransferase/glycogen phosphorylase"/>
    <property type="match status" value="1"/>
</dbReference>
<dbReference type="InterPro" id="IPR028098">
    <property type="entry name" value="Glyco_trans_4-like_N"/>
</dbReference>
<dbReference type="AlphaFoldDB" id="A0A8J3QD74"/>